<feature type="compositionally biased region" description="Basic residues" evidence="1">
    <location>
        <begin position="1"/>
        <end position="10"/>
    </location>
</feature>
<evidence type="ECO:0000313" key="3">
    <source>
        <dbReference type="Proteomes" id="UP001046870"/>
    </source>
</evidence>
<sequence>MSKERTRRYRERLNQDETRREEILRERRRKYHEKKAKGEIQPQNINCLPKQKREKLHEQWRKTKARSRKREKDLAAILNMIDLPIQTVTVMAEHSPQSALTKVDVKVEGDGVTVSSGAGATALPPGDDLDANACTASPSSQEDCSIETCGIDGAALPHTYATVDKRNTPHRQETVE</sequence>
<feature type="region of interest" description="Disordered" evidence="1">
    <location>
        <begin position="1"/>
        <end position="20"/>
    </location>
</feature>
<accession>A0A9D3Q9Z0</accession>
<evidence type="ECO:0000256" key="1">
    <source>
        <dbReference type="SAM" id="MobiDB-lite"/>
    </source>
</evidence>
<reference evidence="2" key="1">
    <citation type="submission" date="2021-01" db="EMBL/GenBank/DDBJ databases">
        <authorList>
            <person name="Zahm M."/>
            <person name="Roques C."/>
            <person name="Cabau C."/>
            <person name="Klopp C."/>
            <person name="Donnadieu C."/>
            <person name="Jouanno E."/>
            <person name="Lampietro C."/>
            <person name="Louis A."/>
            <person name="Herpin A."/>
            <person name="Echchiki A."/>
            <person name="Berthelot C."/>
            <person name="Parey E."/>
            <person name="Roest-Crollius H."/>
            <person name="Braasch I."/>
            <person name="Postlethwait J."/>
            <person name="Bobe J."/>
            <person name="Montfort J."/>
            <person name="Bouchez O."/>
            <person name="Begum T."/>
            <person name="Mejri S."/>
            <person name="Adams A."/>
            <person name="Chen W.-J."/>
            <person name="Guiguen Y."/>
        </authorList>
    </citation>
    <scope>NUCLEOTIDE SEQUENCE</scope>
    <source>
        <strain evidence="2">YG-15Mar2019-1</strain>
        <tissue evidence="2">Brain</tissue>
    </source>
</reference>
<organism evidence="2 3">
    <name type="scientific">Megalops atlanticus</name>
    <name type="common">Tarpon</name>
    <name type="synonym">Clupea gigantea</name>
    <dbReference type="NCBI Taxonomy" id="7932"/>
    <lineage>
        <taxon>Eukaryota</taxon>
        <taxon>Metazoa</taxon>
        <taxon>Chordata</taxon>
        <taxon>Craniata</taxon>
        <taxon>Vertebrata</taxon>
        <taxon>Euteleostomi</taxon>
        <taxon>Actinopterygii</taxon>
        <taxon>Neopterygii</taxon>
        <taxon>Teleostei</taxon>
        <taxon>Elopiformes</taxon>
        <taxon>Megalopidae</taxon>
        <taxon>Megalops</taxon>
    </lineage>
</organism>
<feature type="compositionally biased region" description="Basic and acidic residues" evidence="1">
    <location>
        <begin position="11"/>
        <end position="20"/>
    </location>
</feature>
<evidence type="ECO:0000313" key="2">
    <source>
        <dbReference type="EMBL" id="KAG7484333.1"/>
    </source>
</evidence>
<gene>
    <name evidence="2" type="ORF">MATL_G00048200</name>
</gene>
<name>A0A9D3Q9Z0_MEGAT</name>
<dbReference type="EMBL" id="JAFDVH010000003">
    <property type="protein sequence ID" value="KAG7484333.1"/>
    <property type="molecule type" value="Genomic_DNA"/>
</dbReference>
<proteinExistence type="predicted"/>
<keyword evidence="3" id="KW-1185">Reference proteome</keyword>
<protein>
    <submittedName>
        <fullName evidence="2">Uncharacterized protein</fullName>
    </submittedName>
</protein>
<dbReference type="Proteomes" id="UP001046870">
    <property type="component" value="Chromosome 3"/>
</dbReference>
<dbReference type="AlphaFoldDB" id="A0A9D3Q9Z0"/>
<comment type="caution">
    <text evidence="2">The sequence shown here is derived from an EMBL/GenBank/DDBJ whole genome shotgun (WGS) entry which is preliminary data.</text>
</comment>